<keyword evidence="2" id="KW-1185">Reference proteome</keyword>
<protein>
    <recommendedName>
        <fullName evidence="3">DUF4142 domain-containing protein</fullName>
    </recommendedName>
</protein>
<evidence type="ECO:0000313" key="2">
    <source>
        <dbReference type="Proteomes" id="UP001574169"/>
    </source>
</evidence>
<organism evidence="1 2">
    <name type="scientific">Flavobacterium zubiriense</name>
    <dbReference type="NCBI Taxonomy" id="3138075"/>
    <lineage>
        <taxon>Bacteria</taxon>
        <taxon>Pseudomonadati</taxon>
        <taxon>Bacteroidota</taxon>
        <taxon>Flavobacteriia</taxon>
        <taxon>Flavobacteriales</taxon>
        <taxon>Flavobacteriaceae</taxon>
        <taxon>Flavobacterium</taxon>
    </lineage>
</organism>
<sequence length="169" mass="19587">MMLTYCNKKTKEIEQIQEIETIDDGEKTVVNTKISEPVLTQITESNLKIVAIAQKAQEATMSNRTRTILVEIEKKHLQLKNKIRKIAKDNFIIIPNTLYDTRLIKNFIAEINTTSYLKKLENSLLMELDLYNEINLNSQNNDLKKLTEEAIPVIKKNIAIVKTEQKRLE</sequence>
<comment type="caution">
    <text evidence="1">The sequence shown here is derived from an EMBL/GenBank/DDBJ whole genome shotgun (WGS) entry which is preliminary data.</text>
</comment>
<gene>
    <name evidence="1" type="ORF">AAGV28_02565</name>
</gene>
<reference evidence="1 2" key="1">
    <citation type="submission" date="2024-04" db="EMBL/GenBank/DDBJ databases">
        <title>New Clade of Flavobacterium.</title>
        <authorList>
            <person name="Matos L."/>
            <person name="Proenca D.N."/>
            <person name="Fransisco R.M."/>
            <person name="Chung A.P."/>
            <person name="Maccario L."/>
            <person name="Sorensen S.J."/>
            <person name="Morais P.V."/>
        </authorList>
    </citation>
    <scope>NUCLEOTIDE SEQUENCE [LARGE SCALE GENOMIC DNA]</scope>
    <source>
        <strain evidence="1 2">FZUC8N2.13</strain>
    </source>
</reference>
<dbReference type="EMBL" id="JBCFQL010000002">
    <property type="protein sequence ID" value="MFA9190243.1"/>
    <property type="molecule type" value="Genomic_DNA"/>
</dbReference>
<evidence type="ECO:0000313" key="1">
    <source>
        <dbReference type="EMBL" id="MFA9190243.1"/>
    </source>
</evidence>
<dbReference type="RefSeq" id="WP_373405265.1">
    <property type="nucleotide sequence ID" value="NZ_JBCFQL010000002.1"/>
</dbReference>
<evidence type="ECO:0008006" key="3">
    <source>
        <dbReference type="Google" id="ProtNLM"/>
    </source>
</evidence>
<accession>A0ABV4T7Z6</accession>
<name>A0ABV4T7Z6_9FLAO</name>
<dbReference type="Proteomes" id="UP001574169">
    <property type="component" value="Unassembled WGS sequence"/>
</dbReference>
<proteinExistence type="predicted"/>